<sequence>MSCNGCRVLRKGCSESCILRPCLQWIEAPEAQGHATVFVAKFFGRAGLMSFISAVPETQRPALFQSLLFEACGRTVNPVNGAVGLLWTGNWPVCQAAVETVLRGGSLRAMPELLDGGGGGGGSLPASDEASEAGDTCADAWKLRDPNPGSRFSTSRSRISPKRKRLDAAADNAKLLLQPMDLDLRLTPTDFQAKTKPAVKAEHQTRRPGTPSMTSEESGTTTCFESNNNVGEPETKLLNLFA</sequence>
<reference evidence="4" key="1">
    <citation type="submission" date="2013-07" db="EMBL/GenBank/DDBJ databases">
        <title>The genome of Eucalyptus grandis.</title>
        <authorList>
            <person name="Schmutz J."/>
            <person name="Hayes R."/>
            <person name="Myburg A."/>
            <person name="Tuskan G."/>
            <person name="Grattapaglia D."/>
            <person name="Rokhsar D.S."/>
        </authorList>
    </citation>
    <scope>NUCLEOTIDE SEQUENCE</scope>
    <source>
        <tissue evidence="4">Leaf extractions</tissue>
    </source>
</reference>
<dbReference type="InterPro" id="IPR004883">
    <property type="entry name" value="LOB"/>
</dbReference>
<accession>A0A059AZY7</accession>
<organism evidence="4">
    <name type="scientific">Eucalyptus grandis</name>
    <name type="common">Flooded gum</name>
    <dbReference type="NCBI Taxonomy" id="71139"/>
    <lineage>
        <taxon>Eukaryota</taxon>
        <taxon>Viridiplantae</taxon>
        <taxon>Streptophyta</taxon>
        <taxon>Embryophyta</taxon>
        <taxon>Tracheophyta</taxon>
        <taxon>Spermatophyta</taxon>
        <taxon>Magnoliopsida</taxon>
        <taxon>eudicotyledons</taxon>
        <taxon>Gunneridae</taxon>
        <taxon>Pentapetalae</taxon>
        <taxon>rosids</taxon>
        <taxon>malvids</taxon>
        <taxon>Myrtales</taxon>
        <taxon>Myrtaceae</taxon>
        <taxon>Myrtoideae</taxon>
        <taxon>Eucalypteae</taxon>
        <taxon>Eucalyptus</taxon>
    </lineage>
</organism>
<name>A0A059AZY7_EUCGR</name>
<feature type="region of interest" description="Disordered" evidence="2">
    <location>
        <begin position="195"/>
        <end position="231"/>
    </location>
</feature>
<dbReference type="KEGG" id="egr:104457394"/>
<evidence type="ECO:0000256" key="2">
    <source>
        <dbReference type="SAM" id="MobiDB-lite"/>
    </source>
</evidence>
<dbReference type="Pfam" id="PF03195">
    <property type="entry name" value="LOB"/>
    <property type="match status" value="1"/>
</dbReference>
<feature type="compositionally biased region" description="Polar residues" evidence="2">
    <location>
        <begin position="211"/>
        <end position="230"/>
    </location>
</feature>
<protein>
    <recommendedName>
        <fullName evidence="3">LOB domain-containing protein</fullName>
    </recommendedName>
</protein>
<dbReference type="InParanoid" id="A0A059AZY7"/>
<dbReference type="Gramene" id="KCW59537">
    <property type="protein sequence ID" value="KCW59537"/>
    <property type="gene ID" value="EUGRSUZ_H02293"/>
</dbReference>
<gene>
    <name evidence="4" type="ORF">EUGRSUZ_H02293</name>
</gene>
<proteinExistence type="inferred from homology"/>
<dbReference type="AlphaFoldDB" id="A0A059AZY7"/>
<comment type="similarity">
    <text evidence="1">Belongs to the LOB domain-containing protein family.</text>
</comment>
<dbReference type="FunCoup" id="A0A059AZY7">
    <property type="interactions" value="443"/>
</dbReference>
<feature type="region of interest" description="Disordered" evidence="2">
    <location>
        <begin position="138"/>
        <end position="165"/>
    </location>
</feature>
<evidence type="ECO:0000256" key="1">
    <source>
        <dbReference type="ARBA" id="ARBA00005474"/>
    </source>
</evidence>
<dbReference type="PROSITE" id="PS50891">
    <property type="entry name" value="LOB"/>
    <property type="match status" value="1"/>
</dbReference>
<evidence type="ECO:0000259" key="3">
    <source>
        <dbReference type="PROSITE" id="PS50891"/>
    </source>
</evidence>
<evidence type="ECO:0000313" key="4">
    <source>
        <dbReference type="EMBL" id="KCW59537.1"/>
    </source>
</evidence>
<dbReference type="OMA" id="TTCFEST"/>
<dbReference type="STRING" id="71139.A0A059AZY7"/>
<dbReference type="PANTHER" id="PTHR31304">
    <property type="entry name" value="LOB DOMAIN-CONTAINING PROTEIN 38"/>
    <property type="match status" value="1"/>
</dbReference>
<dbReference type="EMBL" id="KK198760">
    <property type="protein sequence ID" value="KCW59537.1"/>
    <property type="molecule type" value="Genomic_DNA"/>
</dbReference>
<dbReference type="OrthoDB" id="1922547at2759"/>
<feature type="domain" description="LOB" evidence="3">
    <location>
        <begin position="1"/>
        <end position="107"/>
    </location>
</feature>
<dbReference type="PANTHER" id="PTHR31304:SF1">
    <property type="entry name" value="LOB DOMAIN-CONTAINING PROTEIN 39"/>
    <property type="match status" value="1"/>
</dbReference>
<dbReference type="eggNOG" id="ENOG502QU8T">
    <property type="taxonomic scope" value="Eukaryota"/>
</dbReference>
<dbReference type="GO" id="GO:0010468">
    <property type="term" value="P:regulation of gene expression"/>
    <property type="evidence" value="ECO:0000318"/>
    <property type="project" value="GO_Central"/>
</dbReference>